<dbReference type="Gene3D" id="3.30.460.80">
    <property type="entry name" value="NADH:ubiquinone oxidoreductase, 30kDa subunit"/>
    <property type="match status" value="1"/>
</dbReference>
<evidence type="ECO:0000259" key="6">
    <source>
        <dbReference type="Pfam" id="PF00329"/>
    </source>
</evidence>
<comment type="caution">
    <text evidence="7">The sequence shown here is derived from an EMBL/GenBank/DDBJ whole genome shotgun (WGS) entry which is preliminary data.</text>
</comment>
<keyword evidence="3 4" id="KW-1278">Translocase</keyword>
<dbReference type="PANTHER" id="PTHR10884:SF14">
    <property type="entry name" value="NADH DEHYDROGENASE [UBIQUINONE] IRON-SULFUR PROTEIN 3, MITOCHONDRIAL"/>
    <property type="match status" value="1"/>
</dbReference>
<dbReference type="GO" id="GO:0050136">
    <property type="term" value="F:NADH dehydrogenase (quinone) (non-electrogenic) activity"/>
    <property type="evidence" value="ECO:0007669"/>
    <property type="project" value="UniProtKB-UniRule"/>
</dbReference>
<evidence type="ECO:0000256" key="1">
    <source>
        <dbReference type="ARBA" id="ARBA00007569"/>
    </source>
</evidence>
<comment type="function">
    <text evidence="3">NDH-1 shuttles electrons from NADH, via FMN and iron-sulfur (Fe-S) centers, to quinones in the respiratory chain. The immediate electron acceptor for the enzyme in this species is believed to be ubiquinone. Couples the redox reaction to proton translocation (for every two electrons transferred, four hydrogen ions are translocated across the cytoplasmic membrane), and thus conserves the redox energy in a proton gradient.</text>
</comment>
<dbReference type="GO" id="GO:0008137">
    <property type="term" value="F:NADH dehydrogenase (ubiquinone) activity"/>
    <property type="evidence" value="ECO:0007669"/>
    <property type="project" value="InterPro"/>
</dbReference>
<keyword evidence="3" id="KW-0830">Ubiquinone</keyword>
<evidence type="ECO:0000256" key="2">
    <source>
        <dbReference type="ARBA" id="ARBA00022448"/>
    </source>
</evidence>
<comment type="catalytic activity">
    <reaction evidence="3 5">
        <text>a quinone + NADH + 5 H(+)(in) = a quinol + NAD(+) + 4 H(+)(out)</text>
        <dbReference type="Rhea" id="RHEA:57888"/>
        <dbReference type="ChEBI" id="CHEBI:15378"/>
        <dbReference type="ChEBI" id="CHEBI:24646"/>
        <dbReference type="ChEBI" id="CHEBI:57540"/>
        <dbReference type="ChEBI" id="CHEBI:57945"/>
        <dbReference type="ChEBI" id="CHEBI:132124"/>
    </reaction>
</comment>
<keyword evidence="3 5" id="KW-0874">Quinone</keyword>
<keyword evidence="3" id="KW-1003">Cell membrane</keyword>
<keyword evidence="2 3" id="KW-0813">Transport</keyword>
<keyword evidence="3" id="KW-0472">Membrane</keyword>
<organism evidence="7">
    <name type="scientific">Desulfobacca acetoxidans</name>
    <dbReference type="NCBI Taxonomy" id="60893"/>
    <lineage>
        <taxon>Bacteria</taxon>
        <taxon>Pseudomonadati</taxon>
        <taxon>Thermodesulfobacteriota</taxon>
        <taxon>Desulfobaccia</taxon>
        <taxon>Desulfobaccales</taxon>
        <taxon>Desulfobaccaceae</taxon>
        <taxon>Desulfobacca</taxon>
    </lineage>
</organism>
<name>A0A7C5EVV9_9BACT</name>
<feature type="domain" description="NADH:ubiquinone oxidoreductase 30kDa subunit" evidence="6">
    <location>
        <begin position="28"/>
        <end position="150"/>
    </location>
</feature>
<dbReference type="InterPro" id="IPR037232">
    <property type="entry name" value="NADH_quin_OxRdtase_su_C/D-like"/>
</dbReference>
<dbReference type="SUPFAM" id="SSF143243">
    <property type="entry name" value="Nqo5-like"/>
    <property type="match status" value="1"/>
</dbReference>
<dbReference type="InterPro" id="IPR020396">
    <property type="entry name" value="NADH_UbQ_OxRdtase_CS"/>
</dbReference>
<sequence length="151" mass="17387">MHPAAELLKSKFPSEVVEVMEFRGDTTVVIKPGRIKEIGLFLRDDPTVAFRYLSVVAGIDYFPQSPRFAVVYNLYSHKNHNRLTLKAYLESDTAPVIDSVTSIWATADWHEREAYDLLGIKFRGHPGLKRILLPQDWKGFPLRKEYPQRGE</sequence>
<dbReference type="InterPro" id="IPR010218">
    <property type="entry name" value="NADH_DH_suC"/>
</dbReference>
<dbReference type="InterPro" id="IPR001268">
    <property type="entry name" value="NADH_UbQ_OxRdtase_30kDa_su"/>
</dbReference>
<dbReference type="EC" id="7.1.1.-" evidence="3"/>
<reference evidence="7" key="1">
    <citation type="journal article" date="2020" name="mSystems">
        <title>Genome- and Community-Level Interaction Insights into Carbon Utilization and Element Cycling Functions of Hydrothermarchaeota in Hydrothermal Sediment.</title>
        <authorList>
            <person name="Zhou Z."/>
            <person name="Liu Y."/>
            <person name="Xu W."/>
            <person name="Pan J."/>
            <person name="Luo Z.H."/>
            <person name="Li M."/>
        </authorList>
    </citation>
    <scope>NUCLEOTIDE SEQUENCE [LARGE SCALE GENOMIC DNA]</scope>
    <source>
        <strain evidence="7">SpSt-853</strain>
    </source>
</reference>
<dbReference type="EMBL" id="DTKJ01000021">
    <property type="protein sequence ID" value="HGZ11225.1"/>
    <property type="molecule type" value="Genomic_DNA"/>
</dbReference>
<dbReference type="PROSITE" id="PS00542">
    <property type="entry name" value="COMPLEX1_30K"/>
    <property type="match status" value="1"/>
</dbReference>
<dbReference type="GO" id="GO:0048038">
    <property type="term" value="F:quinone binding"/>
    <property type="evidence" value="ECO:0007669"/>
    <property type="project" value="UniProtKB-KW"/>
</dbReference>
<comment type="subcellular location">
    <subcellularLocation>
        <location evidence="3">Cell membrane</location>
        <topology evidence="3">Peripheral membrane protein</topology>
        <orientation evidence="3">Cytoplasmic side</orientation>
    </subcellularLocation>
</comment>
<comment type="subunit">
    <text evidence="3">NDH-1 is composed of 14 different subunits. Subunits NuoB, C, D, E, F, and G constitute the peripheral sector of the complex.</text>
</comment>
<protein>
    <recommendedName>
        <fullName evidence="3">NADH-quinone oxidoreductase subunit C</fullName>
        <ecNumber evidence="3">7.1.1.-</ecNumber>
    </recommendedName>
    <alternativeName>
        <fullName evidence="3">NADH dehydrogenase I subunit C</fullName>
    </alternativeName>
    <alternativeName>
        <fullName evidence="3">NDH-1 subunit C</fullName>
    </alternativeName>
</protein>
<dbReference type="NCBIfam" id="TIGR01961">
    <property type="entry name" value="NuoC_fam"/>
    <property type="match status" value="1"/>
</dbReference>
<proteinExistence type="inferred from homology"/>
<dbReference type="HAMAP" id="MF_01357">
    <property type="entry name" value="NDH1_NuoC"/>
    <property type="match status" value="1"/>
</dbReference>
<dbReference type="AlphaFoldDB" id="A0A7C5EVV9"/>
<gene>
    <name evidence="3" type="primary">nuoC</name>
    <name evidence="7" type="ORF">ENW48_03285</name>
</gene>
<comment type="similarity">
    <text evidence="1 3 4">Belongs to the complex I 30 kDa subunit family.</text>
</comment>
<dbReference type="Pfam" id="PF00329">
    <property type="entry name" value="Complex1_30kDa"/>
    <property type="match status" value="1"/>
</dbReference>
<evidence type="ECO:0000256" key="4">
    <source>
        <dbReference type="RuleBase" id="RU003456"/>
    </source>
</evidence>
<dbReference type="PANTHER" id="PTHR10884">
    <property type="entry name" value="NADH DEHYDROGENASE UBIQUINONE IRON-SULFUR PROTEIN 3"/>
    <property type="match status" value="1"/>
</dbReference>
<evidence type="ECO:0000256" key="3">
    <source>
        <dbReference type="HAMAP-Rule" id="MF_01357"/>
    </source>
</evidence>
<dbReference type="GO" id="GO:0005886">
    <property type="term" value="C:plasma membrane"/>
    <property type="evidence" value="ECO:0007669"/>
    <property type="project" value="UniProtKB-SubCell"/>
</dbReference>
<keyword evidence="3 4" id="KW-0520">NAD</keyword>
<evidence type="ECO:0000256" key="5">
    <source>
        <dbReference type="RuleBase" id="RU003582"/>
    </source>
</evidence>
<evidence type="ECO:0000313" key="7">
    <source>
        <dbReference type="EMBL" id="HGZ11225.1"/>
    </source>
</evidence>
<accession>A0A7C5EVV9</accession>